<reference evidence="2 3" key="1">
    <citation type="submission" date="2019-05" db="EMBL/GenBank/DDBJ databases">
        <title>Another draft genome of Portunus trituberculatus and its Hox gene families provides insights of decapod evolution.</title>
        <authorList>
            <person name="Jeong J.-H."/>
            <person name="Song I."/>
            <person name="Kim S."/>
            <person name="Choi T."/>
            <person name="Kim D."/>
            <person name="Ryu S."/>
            <person name="Kim W."/>
        </authorList>
    </citation>
    <scope>NUCLEOTIDE SEQUENCE [LARGE SCALE GENOMIC DNA]</scope>
    <source>
        <tissue evidence="2">Muscle</tissue>
    </source>
</reference>
<keyword evidence="1" id="KW-0175">Coiled coil</keyword>
<gene>
    <name evidence="2" type="ORF">E2C01_036183</name>
</gene>
<accession>A0A5B7F648</accession>
<feature type="coiled-coil region" evidence="1">
    <location>
        <begin position="7"/>
        <end position="38"/>
    </location>
</feature>
<keyword evidence="3" id="KW-1185">Reference proteome</keyword>
<evidence type="ECO:0000256" key="1">
    <source>
        <dbReference type="SAM" id="Coils"/>
    </source>
</evidence>
<comment type="caution">
    <text evidence="2">The sequence shown here is derived from an EMBL/GenBank/DDBJ whole genome shotgun (WGS) entry which is preliminary data.</text>
</comment>
<evidence type="ECO:0000313" key="2">
    <source>
        <dbReference type="EMBL" id="MPC42561.1"/>
    </source>
</evidence>
<evidence type="ECO:0000313" key="3">
    <source>
        <dbReference type="Proteomes" id="UP000324222"/>
    </source>
</evidence>
<proteinExistence type="predicted"/>
<organism evidence="2 3">
    <name type="scientific">Portunus trituberculatus</name>
    <name type="common">Swimming crab</name>
    <name type="synonym">Neptunus trituberculatus</name>
    <dbReference type="NCBI Taxonomy" id="210409"/>
    <lineage>
        <taxon>Eukaryota</taxon>
        <taxon>Metazoa</taxon>
        <taxon>Ecdysozoa</taxon>
        <taxon>Arthropoda</taxon>
        <taxon>Crustacea</taxon>
        <taxon>Multicrustacea</taxon>
        <taxon>Malacostraca</taxon>
        <taxon>Eumalacostraca</taxon>
        <taxon>Eucarida</taxon>
        <taxon>Decapoda</taxon>
        <taxon>Pleocyemata</taxon>
        <taxon>Brachyura</taxon>
        <taxon>Eubrachyura</taxon>
        <taxon>Portunoidea</taxon>
        <taxon>Portunidae</taxon>
        <taxon>Portuninae</taxon>
        <taxon>Portunus</taxon>
    </lineage>
</organism>
<dbReference type="Proteomes" id="UP000324222">
    <property type="component" value="Unassembled WGS sequence"/>
</dbReference>
<name>A0A5B7F648_PORTR</name>
<protein>
    <submittedName>
        <fullName evidence="2">Uncharacterized protein</fullName>
    </submittedName>
</protein>
<dbReference type="AlphaFoldDB" id="A0A5B7F648"/>
<dbReference type="EMBL" id="VSRR010005484">
    <property type="protein sequence ID" value="MPC42561.1"/>
    <property type="molecule type" value="Genomic_DNA"/>
</dbReference>
<sequence>MEYHDCLEEAEAQLAKDKAEAKAVLARKQAMIEQEEGERCSNCPGKSNLVEGEEQKLSIDDESVGKQSHLEQYINSQNELKAQAIAYQQTSNALPRNYVTFHDLKELTSYNEDNELMIRDDVDRQ</sequence>